<evidence type="ECO:0000256" key="2">
    <source>
        <dbReference type="SAM" id="MobiDB-lite"/>
    </source>
</evidence>
<dbReference type="InterPro" id="IPR054476">
    <property type="entry name" value="Ltn1_N"/>
</dbReference>
<dbReference type="STRING" id="796925.A0A137PJ73"/>
<comment type="pathway">
    <text evidence="1">Protein modification; protein ubiquitination.</text>
</comment>
<feature type="region of interest" description="Disordered" evidence="2">
    <location>
        <begin position="1"/>
        <end position="25"/>
    </location>
</feature>
<gene>
    <name evidence="4" type="ORF">CONCODRAFT_88450</name>
</gene>
<dbReference type="AlphaFoldDB" id="A0A137PJ73"/>
<dbReference type="GO" id="GO:1990112">
    <property type="term" value="C:RQC complex"/>
    <property type="evidence" value="ECO:0007669"/>
    <property type="project" value="UniProtKB-UniRule"/>
</dbReference>
<comment type="subunit">
    <text evidence="1">Component of the ribosome quality control complex (RQC).</text>
</comment>
<comment type="catalytic activity">
    <reaction evidence="1">
        <text>S-ubiquitinyl-[E2 ubiquitin-conjugating enzyme]-L-cysteine + [acceptor protein]-L-lysine = [E2 ubiquitin-conjugating enzyme]-L-cysteine + N(6)-ubiquitinyl-[acceptor protein]-L-lysine.</text>
        <dbReference type="EC" id="2.3.2.27"/>
    </reaction>
</comment>
<dbReference type="Pfam" id="PF22958">
    <property type="entry name" value="Ltn1_1st"/>
    <property type="match status" value="1"/>
</dbReference>
<dbReference type="Proteomes" id="UP000070444">
    <property type="component" value="Unassembled WGS sequence"/>
</dbReference>
<dbReference type="EMBL" id="KQ964418">
    <property type="protein sequence ID" value="KXN75020.1"/>
    <property type="molecule type" value="Genomic_DNA"/>
</dbReference>
<dbReference type="InterPro" id="IPR039795">
    <property type="entry name" value="LTN1/Rkr1"/>
</dbReference>
<dbReference type="GO" id="GO:0008270">
    <property type="term" value="F:zinc ion binding"/>
    <property type="evidence" value="ECO:0007669"/>
    <property type="project" value="UniProtKB-KW"/>
</dbReference>
<keyword evidence="1" id="KW-0479">Metal-binding</keyword>
<keyword evidence="1" id="KW-0863">Zinc-finger</keyword>
<evidence type="ECO:0000313" key="4">
    <source>
        <dbReference type="EMBL" id="KXN75020.1"/>
    </source>
</evidence>
<keyword evidence="5" id="KW-1185">Reference proteome</keyword>
<keyword evidence="1" id="KW-0808">Transferase</keyword>
<keyword evidence="1" id="KW-0862">Zinc</keyword>
<comment type="function">
    <text evidence="1">E3 ubiquitin-protein ligase. Component of the ribosome quality control complex (RQC), a ribosome-associated complex that mediates ubiquitination and extraction of incompletely synthesized nascent chains for proteasomal degradation.</text>
</comment>
<feature type="domain" description="E3 ubiquitin-protein ligase listerin N-terminal" evidence="3">
    <location>
        <begin position="70"/>
        <end position="114"/>
    </location>
</feature>
<evidence type="ECO:0000313" key="5">
    <source>
        <dbReference type="Proteomes" id="UP000070444"/>
    </source>
</evidence>
<proteinExistence type="inferred from homology"/>
<dbReference type="GO" id="GO:1990116">
    <property type="term" value="P:ribosome-associated ubiquitin-dependent protein catabolic process"/>
    <property type="evidence" value="ECO:0007669"/>
    <property type="project" value="UniProtKB-UniRule"/>
</dbReference>
<dbReference type="GO" id="GO:0072344">
    <property type="term" value="P:rescue of stalled ribosome"/>
    <property type="evidence" value="ECO:0007669"/>
    <property type="project" value="UniProtKB-UniRule"/>
</dbReference>
<dbReference type="EC" id="2.3.2.27" evidence="1"/>
<feature type="compositionally biased region" description="Basic and acidic residues" evidence="2">
    <location>
        <begin position="1"/>
        <end position="10"/>
    </location>
</feature>
<keyword evidence="1" id="KW-0833">Ubl conjugation pathway</keyword>
<name>A0A137PJ73_CONC2</name>
<dbReference type="GO" id="GO:0005829">
    <property type="term" value="C:cytosol"/>
    <property type="evidence" value="ECO:0007669"/>
    <property type="project" value="UniProtKB-UniRule"/>
</dbReference>
<sequence>MGKKGQDRVKGSFQPSSSSRAAELLGSAPGQALSFSSFGMPQTHVQSSSGYSSPNLSANELQADYSGLTNEVVVVIKNLNKRNSRTKLKALEELLGLAKSFTELNSLIFFDHWVN</sequence>
<reference evidence="4 5" key="1">
    <citation type="journal article" date="2015" name="Genome Biol. Evol.">
        <title>Phylogenomic analyses indicate that early fungi evolved digesting cell walls of algal ancestors of land plants.</title>
        <authorList>
            <person name="Chang Y."/>
            <person name="Wang S."/>
            <person name="Sekimoto S."/>
            <person name="Aerts A.L."/>
            <person name="Choi C."/>
            <person name="Clum A."/>
            <person name="LaButti K.M."/>
            <person name="Lindquist E.A."/>
            <person name="Yee Ngan C."/>
            <person name="Ohm R.A."/>
            <person name="Salamov A.A."/>
            <person name="Grigoriev I.V."/>
            <person name="Spatafora J.W."/>
            <person name="Berbee M.L."/>
        </authorList>
    </citation>
    <scope>NUCLEOTIDE SEQUENCE [LARGE SCALE GENOMIC DNA]</scope>
    <source>
        <strain evidence="4 5">NRRL 28638</strain>
    </source>
</reference>
<protein>
    <recommendedName>
        <fullName evidence="1">E3 ubiquitin-protein ligase listerin</fullName>
        <ecNumber evidence="1">2.3.2.27</ecNumber>
    </recommendedName>
    <alternativeName>
        <fullName evidence="1">RING-type E3 ubiquitin transferase listerin</fullName>
    </alternativeName>
</protein>
<evidence type="ECO:0000259" key="3">
    <source>
        <dbReference type="Pfam" id="PF22958"/>
    </source>
</evidence>
<organism evidence="4 5">
    <name type="scientific">Conidiobolus coronatus (strain ATCC 28846 / CBS 209.66 / NRRL 28638)</name>
    <name type="common">Delacroixia coronata</name>
    <dbReference type="NCBI Taxonomy" id="796925"/>
    <lineage>
        <taxon>Eukaryota</taxon>
        <taxon>Fungi</taxon>
        <taxon>Fungi incertae sedis</taxon>
        <taxon>Zoopagomycota</taxon>
        <taxon>Entomophthoromycotina</taxon>
        <taxon>Entomophthoromycetes</taxon>
        <taxon>Entomophthorales</taxon>
        <taxon>Ancylistaceae</taxon>
        <taxon>Conidiobolus</taxon>
    </lineage>
</organism>
<dbReference type="PANTHER" id="PTHR12389">
    <property type="entry name" value="ZINC FINGER PROTEIN 294"/>
    <property type="match status" value="1"/>
</dbReference>
<dbReference type="GO" id="GO:0061630">
    <property type="term" value="F:ubiquitin protein ligase activity"/>
    <property type="evidence" value="ECO:0007669"/>
    <property type="project" value="UniProtKB-UniRule"/>
</dbReference>
<comment type="similarity">
    <text evidence="1">Belongs to the LTN1 family.</text>
</comment>
<dbReference type="GO" id="GO:0043023">
    <property type="term" value="F:ribosomal large subunit binding"/>
    <property type="evidence" value="ECO:0007669"/>
    <property type="project" value="TreeGrafter"/>
</dbReference>
<evidence type="ECO:0000256" key="1">
    <source>
        <dbReference type="RuleBase" id="RU367090"/>
    </source>
</evidence>
<dbReference type="PANTHER" id="PTHR12389:SF0">
    <property type="entry name" value="E3 UBIQUITIN-PROTEIN LIGASE LISTERIN"/>
    <property type="match status" value="1"/>
</dbReference>
<accession>A0A137PJ73</accession>